<dbReference type="Gene3D" id="3.30.500.20">
    <property type="entry name" value="BH3703-like domains"/>
    <property type="match status" value="1"/>
</dbReference>
<evidence type="ECO:0000313" key="1">
    <source>
        <dbReference type="EMBL" id="TPH23574.1"/>
    </source>
</evidence>
<proteinExistence type="predicted"/>
<dbReference type="RefSeq" id="WP_140526501.1">
    <property type="nucleotide sequence ID" value="NZ_SDPD01000001.1"/>
</dbReference>
<protein>
    <submittedName>
        <fullName evidence="1">Uncharacterized protein</fullName>
    </submittedName>
</protein>
<gene>
    <name evidence="1" type="ORF">EUX52_00775</name>
</gene>
<comment type="caution">
    <text evidence="1">The sequence shown here is derived from an EMBL/GenBank/DDBJ whole genome shotgun (WGS) entry which is preliminary data.</text>
</comment>
<dbReference type="AlphaFoldDB" id="A0A502LL88"/>
<dbReference type="SUPFAM" id="SSF160424">
    <property type="entry name" value="BH3703-like"/>
    <property type="match status" value="1"/>
</dbReference>
<sequence>MLDIQPIITEIAQKLHNARPENYEKANLEYKLSDKDAWNAFSGWYVINGKNVSVSNPAQLKETLLPLLNNLRENMQQSNIEDKWTKFTLSIDEKRMVHTSFEYGEQDL</sequence>
<evidence type="ECO:0000313" key="2">
    <source>
        <dbReference type="Proteomes" id="UP000316282"/>
    </source>
</evidence>
<accession>A0A502LL88</accession>
<dbReference type="Proteomes" id="UP000316282">
    <property type="component" value="Unassembled WGS sequence"/>
</dbReference>
<dbReference type="EMBL" id="SDPD01000001">
    <property type="protein sequence ID" value="TPH23574.1"/>
    <property type="molecule type" value="Genomic_DNA"/>
</dbReference>
<reference evidence="1 2" key="1">
    <citation type="submission" date="2019-01" db="EMBL/GenBank/DDBJ databases">
        <title>Comparative genomic analysis identifies haemin-independent Haemophilus haemolyticus: a formal re-classification of Haemophilus intermedius.</title>
        <authorList>
            <person name="Harris T.M."/>
            <person name="Price E.P."/>
            <person name="Sarovich D.S."/>
            <person name="Norskov-Lauritsen N."/>
            <person name="Beissbarth J."/>
            <person name="Chang A.B."/>
            <person name="Smith-Vaughan H.C."/>
        </authorList>
    </citation>
    <scope>NUCLEOTIDE SEQUENCE [LARGE SCALE GENOMIC DNA]</scope>
    <source>
        <strain evidence="1 2">60982 B Hi-1</strain>
    </source>
</reference>
<dbReference type="InterPro" id="IPR036170">
    <property type="entry name" value="YezG-like_sf"/>
</dbReference>
<organism evidence="1 2">
    <name type="scientific">Haemophilus haemolyticus</name>
    <dbReference type="NCBI Taxonomy" id="726"/>
    <lineage>
        <taxon>Bacteria</taxon>
        <taxon>Pseudomonadati</taxon>
        <taxon>Pseudomonadota</taxon>
        <taxon>Gammaproteobacteria</taxon>
        <taxon>Pasteurellales</taxon>
        <taxon>Pasteurellaceae</taxon>
        <taxon>Haemophilus</taxon>
    </lineage>
</organism>
<name>A0A502LL88_HAEHA</name>